<dbReference type="HOGENOM" id="CLU_1516552_0_0_0"/>
<accession>D2R1I1</accession>
<dbReference type="KEGG" id="psl:Psta_0271"/>
<evidence type="ECO:0000313" key="2">
    <source>
        <dbReference type="Proteomes" id="UP000001887"/>
    </source>
</evidence>
<gene>
    <name evidence="1" type="ordered locus">Psta_0271</name>
</gene>
<reference evidence="1 2" key="1">
    <citation type="journal article" date="2009" name="Stand. Genomic Sci.">
        <title>Complete genome sequence of Pirellula staleyi type strain (ATCC 27377).</title>
        <authorList>
            <person name="Clum A."/>
            <person name="Tindall B.J."/>
            <person name="Sikorski J."/>
            <person name="Ivanova N."/>
            <person name="Mavrommatis K."/>
            <person name="Lucas S."/>
            <person name="Glavina del Rio T."/>
            <person name="Nolan M."/>
            <person name="Chen F."/>
            <person name="Tice H."/>
            <person name="Pitluck S."/>
            <person name="Cheng J.F."/>
            <person name="Chertkov O."/>
            <person name="Brettin T."/>
            <person name="Han C."/>
            <person name="Detter J.C."/>
            <person name="Kuske C."/>
            <person name="Bruce D."/>
            <person name="Goodwin L."/>
            <person name="Ovchinikova G."/>
            <person name="Pati A."/>
            <person name="Mikhailova N."/>
            <person name="Chen A."/>
            <person name="Palaniappan K."/>
            <person name="Land M."/>
            <person name="Hauser L."/>
            <person name="Chang Y.J."/>
            <person name="Jeffries C.D."/>
            <person name="Chain P."/>
            <person name="Rohde M."/>
            <person name="Goker M."/>
            <person name="Bristow J."/>
            <person name="Eisen J.A."/>
            <person name="Markowitz V."/>
            <person name="Hugenholtz P."/>
            <person name="Kyrpides N.C."/>
            <person name="Klenk H.P."/>
            <person name="Lapidus A."/>
        </authorList>
    </citation>
    <scope>NUCLEOTIDE SEQUENCE [LARGE SCALE GENOMIC DNA]</scope>
    <source>
        <strain evidence="2">ATCC 27377 / DSM 6068 / ICPB 4128</strain>
    </source>
</reference>
<proteinExistence type="predicted"/>
<dbReference type="OrthoDB" id="9984120at2"/>
<dbReference type="AlphaFoldDB" id="D2R1I1"/>
<organism evidence="1 2">
    <name type="scientific">Pirellula staleyi (strain ATCC 27377 / DSM 6068 / ICPB 4128)</name>
    <name type="common">Pirella staleyi</name>
    <dbReference type="NCBI Taxonomy" id="530564"/>
    <lineage>
        <taxon>Bacteria</taxon>
        <taxon>Pseudomonadati</taxon>
        <taxon>Planctomycetota</taxon>
        <taxon>Planctomycetia</taxon>
        <taxon>Pirellulales</taxon>
        <taxon>Pirellulaceae</taxon>
        <taxon>Pirellula</taxon>
    </lineage>
</organism>
<dbReference type="Proteomes" id="UP000001887">
    <property type="component" value="Chromosome"/>
</dbReference>
<protein>
    <submittedName>
        <fullName evidence="1">Uncharacterized protein</fullName>
    </submittedName>
</protein>
<name>D2R1I1_PIRSD</name>
<keyword evidence="2" id="KW-1185">Reference proteome</keyword>
<dbReference type="EMBL" id="CP001848">
    <property type="protein sequence ID" value="ADB14966.1"/>
    <property type="molecule type" value="Genomic_DNA"/>
</dbReference>
<dbReference type="STRING" id="530564.Psta_0271"/>
<sequence>MNKQDSRVIRLIRENNRAIITREVLATYCLWFAWAPEGVAGPDGETVNNTYRPIAIDIEGAVSLEITANPADLWWHHPGNSSNAGGLNDERGLENSAYRSATYQSENILPLTARLNELVSMQGTQDIPTSEVIQERVGLGCVQNVGADMTRLFLGFHDGRQWTNNGGLVRVTVVVNF</sequence>
<evidence type="ECO:0000313" key="1">
    <source>
        <dbReference type="EMBL" id="ADB14966.1"/>
    </source>
</evidence>